<dbReference type="PANTHER" id="PTHR15045">
    <property type="entry name" value="FUCOSE-1-PHOSPHATE GUANYLYLTRANSFERASE"/>
    <property type="match status" value="1"/>
</dbReference>
<dbReference type="PANTHER" id="PTHR15045:SF1">
    <property type="entry name" value="FUCOSE-1-PHOSPHATE GUANYLYLTRANSFERASE"/>
    <property type="match status" value="1"/>
</dbReference>
<dbReference type="GO" id="GO:0016772">
    <property type="term" value="F:transferase activity, transferring phosphorus-containing groups"/>
    <property type="evidence" value="ECO:0007669"/>
    <property type="project" value="InterPro"/>
</dbReference>
<keyword evidence="6" id="KW-1185">Reference proteome</keyword>
<dbReference type="Pfam" id="PF07959">
    <property type="entry name" value="Fucose_pyrophosphorylase"/>
    <property type="match status" value="1"/>
</dbReference>
<dbReference type="OrthoDB" id="10062280at2759"/>
<evidence type="ECO:0000256" key="1">
    <source>
        <dbReference type="ARBA" id="ARBA00022679"/>
    </source>
</evidence>
<protein>
    <recommendedName>
        <fullName evidence="4">GDP-fucose pyrophosphorylase domain-containing protein</fullName>
    </recommendedName>
</protein>
<dbReference type="InterPro" id="IPR012887">
    <property type="entry name" value="GDP_fucose_pyrophosphorylase"/>
</dbReference>
<dbReference type="GO" id="GO:0042350">
    <property type="term" value="P:GDP-L-fucose biosynthetic process"/>
    <property type="evidence" value="ECO:0007669"/>
    <property type="project" value="UniProtKB-ARBA"/>
</dbReference>
<feature type="compositionally biased region" description="Basic and acidic residues" evidence="3">
    <location>
        <begin position="280"/>
        <end position="296"/>
    </location>
</feature>
<accession>A0A9P6FY87</accession>
<evidence type="ECO:0000256" key="3">
    <source>
        <dbReference type="SAM" id="MobiDB-lite"/>
    </source>
</evidence>
<evidence type="ECO:0000259" key="4">
    <source>
        <dbReference type="Pfam" id="PF07959"/>
    </source>
</evidence>
<sequence>MTTASDELSNVLRDVFIRNLESYKRILTIQPGVSHHESSREEETLFWDIVVITAGNSLQRESYLQRVNDKIAKGQIPKQARYHVIEDPPESKIGSGGSTFRVMKVLQEQYSTEFLQNANNPEGIQVLELKLALYLHLLPSMPPGVLLTSADGIELFYSKTPFPSEPKPFTITALAHPSSLEIGSQHGVYLLDDPNSFALADFERPAKARASLLLSCRQFLHKPSIGQLRIPTFHISSKTAVLSIAPQIYPELRPQCDLEAWADVLCFPKGRTSTSDPDSPELKTTLKEDLPSDPHQHGRELVRQAFDRAGVSVEVMVLNSSKFYHLGTMKEFLEAVCIDQAFMSELNIVHTNPGLACVGENEEVAKAYPKSSIDTPCYLEHSALQSSIALHSDGVKTTIGPWTLIADTDLPQGAIVPKNTCMFTLQIPPSTNHSTCSRGGFVTFSFSVLDDMKRSAALFPANCTSVATPMRDSETLCIFERVPVYRILPSAFNERKGEEDPVQLGLDQHDNQANEKIASLWTGPFFEVAKSKRESIQLALDRLVRVQECLTFQKGTVNSISPTQSRHCSATKIVGWISLKDAARIADMGKEQD</sequence>
<keyword evidence="1" id="KW-0808">Transferase</keyword>
<evidence type="ECO:0000313" key="5">
    <source>
        <dbReference type="EMBL" id="KAF9583321.1"/>
    </source>
</evidence>
<comment type="caution">
    <text evidence="5">The sequence shown here is derived from an EMBL/GenBank/DDBJ whole genome shotgun (WGS) entry which is preliminary data.</text>
</comment>
<keyword evidence="2" id="KW-0547">Nucleotide-binding</keyword>
<organism evidence="5 6">
    <name type="scientific">Lunasporangiospora selenospora</name>
    <dbReference type="NCBI Taxonomy" id="979761"/>
    <lineage>
        <taxon>Eukaryota</taxon>
        <taxon>Fungi</taxon>
        <taxon>Fungi incertae sedis</taxon>
        <taxon>Mucoromycota</taxon>
        <taxon>Mortierellomycotina</taxon>
        <taxon>Mortierellomycetes</taxon>
        <taxon>Mortierellales</taxon>
        <taxon>Mortierellaceae</taxon>
        <taxon>Lunasporangiospora</taxon>
    </lineage>
</organism>
<dbReference type="EMBL" id="JAABOA010000736">
    <property type="protein sequence ID" value="KAF9583321.1"/>
    <property type="molecule type" value="Genomic_DNA"/>
</dbReference>
<feature type="domain" description="GDP-fucose pyrophosphorylase" evidence="4">
    <location>
        <begin position="124"/>
        <end position="457"/>
    </location>
</feature>
<reference evidence="5" key="1">
    <citation type="journal article" date="2020" name="Fungal Divers.">
        <title>Resolving the Mortierellaceae phylogeny through synthesis of multi-gene phylogenetics and phylogenomics.</title>
        <authorList>
            <person name="Vandepol N."/>
            <person name="Liber J."/>
            <person name="Desiro A."/>
            <person name="Na H."/>
            <person name="Kennedy M."/>
            <person name="Barry K."/>
            <person name="Grigoriev I.V."/>
            <person name="Miller A.N."/>
            <person name="O'Donnell K."/>
            <person name="Stajich J.E."/>
            <person name="Bonito G."/>
        </authorList>
    </citation>
    <scope>NUCLEOTIDE SEQUENCE</scope>
    <source>
        <strain evidence="5">KOD1015</strain>
    </source>
</reference>
<dbReference type="Proteomes" id="UP000780801">
    <property type="component" value="Unassembled WGS sequence"/>
</dbReference>
<evidence type="ECO:0000256" key="2">
    <source>
        <dbReference type="ARBA" id="ARBA00022741"/>
    </source>
</evidence>
<proteinExistence type="predicted"/>
<feature type="region of interest" description="Disordered" evidence="3">
    <location>
        <begin position="271"/>
        <end position="296"/>
    </location>
</feature>
<dbReference type="AlphaFoldDB" id="A0A9P6FY87"/>
<dbReference type="GO" id="GO:0000166">
    <property type="term" value="F:nucleotide binding"/>
    <property type="evidence" value="ECO:0007669"/>
    <property type="project" value="UniProtKB-KW"/>
</dbReference>
<gene>
    <name evidence="5" type="ORF">BGW38_009755</name>
</gene>
<name>A0A9P6FY87_9FUNG</name>
<evidence type="ECO:0000313" key="6">
    <source>
        <dbReference type="Proteomes" id="UP000780801"/>
    </source>
</evidence>